<protein>
    <recommendedName>
        <fullName evidence="3">Prolamin-like domain-containing protein</fullName>
    </recommendedName>
</protein>
<comment type="caution">
    <text evidence="4">The sequence shown here is derived from an EMBL/GenBank/DDBJ whole genome shotgun (WGS) entry which is preliminary data.</text>
</comment>
<dbReference type="InterPro" id="IPR008502">
    <property type="entry name" value="Prolamin-like"/>
</dbReference>
<evidence type="ECO:0000256" key="1">
    <source>
        <dbReference type="ARBA" id="ARBA00022729"/>
    </source>
</evidence>
<dbReference type="OrthoDB" id="688225at2759"/>
<reference evidence="4" key="2">
    <citation type="submission" date="2021-02" db="EMBL/GenBank/DDBJ databases">
        <authorList>
            <person name="Kimball J.A."/>
            <person name="Haas M.W."/>
            <person name="Macchietto M."/>
            <person name="Kono T."/>
            <person name="Duquette J."/>
            <person name="Shao M."/>
        </authorList>
    </citation>
    <scope>NUCLEOTIDE SEQUENCE</scope>
    <source>
        <tissue evidence="4">Fresh leaf tissue</tissue>
    </source>
</reference>
<proteinExistence type="predicted"/>
<reference evidence="4" key="1">
    <citation type="journal article" date="2021" name="bioRxiv">
        <title>Whole Genome Assembly and Annotation of Northern Wild Rice, Zizania palustris L., Supports a Whole Genome Duplication in the Zizania Genus.</title>
        <authorList>
            <person name="Haas M."/>
            <person name="Kono T."/>
            <person name="Macchietto M."/>
            <person name="Millas R."/>
            <person name="McGilp L."/>
            <person name="Shao M."/>
            <person name="Duquette J."/>
            <person name="Hirsch C.N."/>
            <person name="Kimball J."/>
        </authorList>
    </citation>
    <scope>NUCLEOTIDE SEQUENCE</scope>
    <source>
        <tissue evidence="4">Fresh leaf tissue</tissue>
    </source>
</reference>
<name>A0A8J5WB59_ZIZPA</name>
<evidence type="ECO:0000259" key="3">
    <source>
        <dbReference type="Pfam" id="PF05617"/>
    </source>
</evidence>
<gene>
    <name evidence="4" type="ORF">GUJ93_ZPchr0010g7340</name>
</gene>
<evidence type="ECO:0000256" key="2">
    <source>
        <dbReference type="SAM" id="SignalP"/>
    </source>
</evidence>
<evidence type="ECO:0000313" key="5">
    <source>
        <dbReference type="Proteomes" id="UP000729402"/>
    </source>
</evidence>
<evidence type="ECO:0000313" key="4">
    <source>
        <dbReference type="EMBL" id="KAG8087465.1"/>
    </source>
</evidence>
<dbReference type="Proteomes" id="UP000729402">
    <property type="component" value="Unassembled WGS sequence"/>
</dbReference>
<accession>A0A8J5WB59</accession>
<feature type="chain" id="PRO_5035149443" description="Prolamin-like domain-containing protein" evidence="2">
    <location>
        <begin position="32"/>
        <end position="150"/>
    </location>
</feature>
<sequence length="150" mass="15379">MAAKTITLAVVVSSWVLLAQLLLLQAPATTATTVPLSAAGDADVPVPVPPFFFPAGGSGAAAARCWNAVLRAESCAGDILSSLLSILLHDGARPRGDVSAACCGVLQAVGARCFHDLQFTDSPFRPLYGPLVSHVCGFPASSGVIPDHRE</sequence>
<dbReference type="EMBL" id="JAAALK010000082">
    <property type="protein sequence ID" value="KAG8087465.1"/>
    <property type="molecule type" value="Genomic_DNA"/>
</dbReference>
<feature type="domain" description="Prolamin-like" evidence="3">
    <location>
        <begin position="65"/>
        <end position="136"/>
    </location>
</feature>
<keyword evidence="1 2" id="KW-0732">Signal</keyword>
<keyword evidence="5" id="KW-1185">Reference proteome</keyword>
<dbReference type="Pfam" id="PF05617">
    <property type="entry name" value="Prolamin_like"/>
    <property type="match status" value="1"/>
</dbReference>
<feature type="signal peptide" evidence="2">
    <location>
        <begin position="1"/>
        <end position="31"/>
    </location>
</feature>
<dbReference type="AlphaFoldDB" id="A0A8J5WB59"/>
<organism evidence="4 5">
    <name type="scientific">Zizania palustris</name>
    <name type="common">Northern wild rice</name>
    <dbReference type="NCBI Taxonomy" id="103762"/>
    <lineage>
        <taxon>Eukaryota</taxon>
        <taxon>Viridiplantae</taxon>
        <taxon>Streptophyta</taxon>
        <taxon>Embryophyta</taxon>
        <taxon>Tracheophyta</taxon>
        <taxon>Spermatophyta</taxon>
        <taxon>Magnoliopsida</taxon>
        <taxon>Liliopsida</taxon>
        <taxon>Poales</taxon>
        <taxon>Poaceae</taxon>
        <taxon>BOP clade</taxon>
        <taxon>Oryzoideae</taxon>
        <taxon>Oryzeae</taxon>
        <taxon>Zizaniinae</taxon>
        <taxon>Zizania</taxon>
    </lineage>
</organism>